<keyword evidence="4" id="KW-1185">Reference proteome</keyword>
<evidence type="ECO:0000313" key="4">
    <source>
        <dbReference type="Proteomes" id="UP000574067"/>
    </source>
</evidence>
<proteinExistence type="predicted"/>
<evidence type="ECO:0000313" key="3">
    <source>
        <dbReference type="EMBL" id="NML18740.1"/>
    </source>
</evidence>
<feature type="transmembrane region" description="Helical" evidence="1">
    <location>
        <begin position="44"/>
        <end position="65"/>
    </location>
</feature>
<organism evidence="3 4">
    <name type="scientific">Azohydromonas caseinilytica</name>
    <dbReference type="NCBI Taxonomy" id="2728836"/>
    <lineage>
        <taxon>Bacteria</taxon>
        <taxon>Pseudomonadati</taxon>
        <taxon>Pseudomonadota</taxon>
        <taxon>Betaproteobacteria</taxon>
        <taxon>Burkholderiales</taxon>
        <taxon>Sphaerotilaceae</taxon>
        <taxon>Azohydromonas</taxon>
    </lineage>
</organism>
<evidence type="ECO:0000256" key="1">
    <source>
        <dbReference type="SAM" id="Phobius"/>
    </source>
</evidence>
<dbReference type="Proteomes" id="UP000574067">
    <property type="component" value="Unassembled WGS sequence"/>
</dbReference>
<keyword evidence="1" id="KW-1133">Transmembrane helix</keyword>
<dbReference type="EMBL" id="JABBFW010000039">
    <property type="protein sequence ID" value="NML18740.1"/>
    <property type="molecule type" value="Genomic_DNA"/>
</dbReference>
<evidence type="ECO:0000256" key="2">
    <source>
        <dbReference type="SAM" id="SignalP"/>
    </source>
</evidence>
<reference evidence="3 4" key="1">
    <citation type="submission" date="2020-04" db="EMBL/GenBank/DDBJ databases">
        <title>Azohydromonas sp. isolated from soil.</title>
        <authorList>
            <person name="Dahal R.H."/>
        </authorList>
    </citation>
    <scope>NUCLEOTIDE SEQUENCE [LARGE SCALE GENOMIC DNA]</scope>
    <source>
        <strain evidence="3 4">G-1-1-14</strain>
    </source>
</reference>
<name>A0A848FKF8_9BURK</name>
<comment type="caution">
    <text evidence="3">The sequence shown here is derived from an EMBL/GenBank/DDBJ whole genome shotgun (WGS) entry which is preliminary data.</text>
</comment>
<sequence>MFWAWLIATVFSGIPSTAYALLTDADPMEATWAAGGMLLSMSAPPVQLFMAAGVAHGTVSAFWTLVFSRLLPRRHVLPWALAGSAAVALLDLRLIAPPLFPSVAALAFWPQFADHLMWGALLGGTLRWRLARASRRGAPPADAPT</sequence>
<feature type="signal peptide" evidence="2">
    <location>
        <begin position="1"/>
        <end position="20"/>
    </location>
</feature>
<feature type="chain" id="PRO_5033010345" evidence="2">
    <location>
        <begin position="21"/>
        <end position="145"/>
    </location>
</feature>
<keyword evidence="1" id="KW-0472">Membrane</keyword>
<accession>A0A848FKF8</accession>
<keyword evidence="1" id="KW-0812">Transmembrane</keyword>
<keyword evidence="2" id="KW-0732">Signal</keyword>
<protein>
    <submittedName>
        <fullName evidence="3">Uncharacterized protein</fullName>
    </submittedName>
</protein>
<feature type="transmembrane region" description="Helical" evidence="1">
    <location>
        <begin position="108"/>
        <end position="126"/>
    </location>
</feature>
<gene>
    <name evidence="3" type="ORF">HHL10_27605</name>
</gene>
<dbReference type="AlphaFoldDB" id="A0A848FKF8"/>
<feature type="transmembrane region" description="Helical" evidence="1">
    <location>
        <begin position="77"/>
        <end position="96"/>
    </location>
</feature>